<protein>
    <submittedName>
        <fullName evidence="2">Uncharacterized protein</fullName>
    </submittedName>
</protein>
<dbReference type="GeneID" id="100115103"/>
<dbReference type="AlphaFoldDB" id="A0A7M7IVV5"/>
<evidence type="ECO:0000313" key="3">
    <source>
        <dbReference type="Proteomes" id="UP000002358"/>
    </source>
</evidence>
<proteinExistence type="predicted"/>
<feature type="region of interest" description="Disordered" evidence="1">
    <location>
        <begin position="288"/>
        <end position="335"/>
    </location>
</feature>
<dbReference type="OrthoDB" id="10672765at2759"/>
<accession>A0A7M7IVV5</accession>
<name>A0A7M7IVV5_NASVI</name>
<sequence length="362" mass="40934">MAAASYRGRRRRRLNHEHEQPALWRSRQHDQQLAGQILPQGLLGSVRSPDKGLVPADVADSRHRHNGRLSLLRPVVGTTSHGAPQALRPQAHSSHLQLLPSPPQLLAVLRRPRRCLAQTLQLEVRARRLLQLAPCAKGGERRLYLFPSQTHGTPRHGVLRSSQEGQANHVPAHVSPHRDANDLVGSCQILSGRSRYIHRCHQQLRPHHHVLVLHARGCRASVAEVPLVEKVHHDAADGPILPGFHAQLPASDLRLRVSQVVARLHSSQRHILLLPLLRVLQQGLHAGATGGLRRREEEEKRRRGSGRGYPDQRQSQWCAAKRQDRSERQRLGGQRQIQRQWQNQIGLDRSICNRPTVNRRFV</sequence>
<evidence type="ECO:0000313" key="2">
    <source>
        <dbReference type="EnsemblMetazoa" id="XP_016845632"/>
    </source>
</evidence>
<dbReference type="CTD" id="42658"/>
<dbReference type="InParanoid" id="A0A7M7IVV5"/>
<feature type="compositionally biased region" description="Basic and acidic residues" evidence="1">
    <location>
        <begin position="321"/>
        <end position="330"/>
    </location>
</feature>
<feature type="region of interest" description="Disordered" evidence="1">
    <location>
        <begin position="1"/>
        <end position="30"/>
    </location>
</feature>
<dbReference type="EnsemblMetazoa" id="XM_016990143">
    <property type="protein sequence ID" value="XP_016845632"/>
    <property type="gene ID" value="LOC100115103"/>
</dbReference>
<dbReference type="RefSeq" id="XP_016845632.1">
    <property type="nucleotide sequence ID" value="XM_016990143.3"/>
</dbReference>
<evidence type="ECO:0000256" key="1">
    <source>
        <dbReference type="SAM" id="MobiDB-lite"/>
    </source>
</evidence>
<dbReference type="Proteomes" id="UP000002358">
    <property type="component" value="Chromosome 1"/>
</dbReference>
<keyword evidence="3" id="KW-1185">Reference proteome</keyword>
<reference evidence="2" key="1">
    <citation type="submission" date="2021-01" db="UniProtKB">
        <authorList>
            <consortium name="EnsemblMetazoa"/>
        </authorList>
    </citation>
    <scope>IDENTIFICATION</scope>
</reference>
<organism evidence="2 3">
    <name type="scientific">Nasonia vitripennis</name>
    <name type="common">Parasitic wasp</name>
    <dbReference type="NCBI Taxonomy" id="7425"/>
    <lineage>
        <taxon>Eukaryota</taxon>
        <taxon>Metazoa</taxon>
        <taxon>Ecdysozoa</taxon>
        <taxon>Arthropoda</taxon>
        <taxon>Hexapoda</taxon>
        <taxon>Insecta</taxon>
        <taxon>Pterygota</taxon>
        <taxon>Neoptera</taxon>
        <taxon>Endopterygota</taxon>
        <taxon>Hymenoptera</taxon>
        <taxon>Apocrita</taxon>
        <taxon>Proctotrupomorpha</taxon>
        <taxon>Chalcidoidea</taxon>
        <taxon>Pteromalidae</taxon>
        <taxon>Pteromalinae</taxon>
        <taxon>Nasonia</taxon>
    </lineage>
</organism>